<evidence type="ECO:0000256" key="2">
    <source>
        <dbReference type="ARBA" id="ARBA00022857"/>
    </source>
</evidence>
<gene>
    <name evidence="5" type="ORF">Sste5346_010423</name>
</gene>
<reference evidence="5 6" key="1">
    <citation type="journal article" date="2024" name="IMA Fungus">
        <title>IMA Genome - F19 : A genome assembly and annotation guide to empower mycologists, including annotated draft genome sequences of Ceratocystis pirilliformis, Diaporthe australafricana, Fusarium ophioides, Paecilomyces lecythidis, and Sporothrix stenoceras.</title>
        <authorList>
            <person name="Aylward J."/>
            <person name="Wilson A.M."/>
            <person name="Visagie C.M."/>
            <person name="Spraker J."/>
            <person name="Barnes I."/>
            <person name="Buitendag C."/>
            <person name="Ceriani C."/>
            <person name="Del Mar Angel L."/>
            <person name="du Plessis D."/>
            <person name="Fuchs T."/>
            <person name="Gasser K."/>
            <person name="Kramer D."/>
            <person name="Li W."/>
            <person name="Munsamy K."/>
            <person name="Piso A."/>
            <person name="Price J.L."/>
            <person name="Sonnekus B."/>
            <person name="Thomas C."/>
            <person name="van der Nest A."/>
            <person name="van Dijk A."/>
            <person name="van Heerden A."/>
            <person name="van Vuuren N."/>
            <person name="Yilmaz N."/>
            <person name="Duong T.A."/>
            <person name="van der Merwe N.A."/>
            <person name="Wingfield M.J."/>
            <person name="Wingfield B.D."/>
        </authorList>
    </citation>
    <scope>NUCLEOTIDE SEQUENCE [LARGE SCALE GENOMIC DNA]</scope>
    <source>
        <strain evidence="5 6">CMW 5346</strain>
    </source>
</reference>
<name>A0ABR3YI85_9PEZI</name>
<dbReference type="Proteomes" id="UP001583186">
    <property type="component" value="Unassembled WGS sequence"/>
</dbReference>
<dbReference type="PRINTS" id="PR00081">
    <property type="entry name" value="GDHRDH"/>
</dbReference>
<sequence length="272" mass="29046">MPVAIITGGGAGMGLAVATALVADGWRVALLDVNSSVGETAAASLSSPSCHFIRADATNYDELRAAFAETAARWGGNIDFVFANAGIAGKVDFYDDVDDIDDKEKEPQEPSLLVEEVCLRGVVFTSHLAMHYMRRNQPTPGDGTRGVIVSTASAASIYASPELPLYTAAKHGVLGLMRAMSVQLAPEGIRVNSILPGAIRTTLHEQTVWDQFPAGDFTPVNEVVQAVLALVRDPTATGRAIEISAGETFDRRQPDYCNDTMQRIMEGKSYKA</sequence>
<evidence type="ECO:0000256" key="1">
    <source>
        <dbReference type="ARBA" id="ARBA00006484"/>
    </source>
</evidence>
<dbReference type="InterPro" id="IPR020904">
    <property type="entry name" value="Sc_DH/Rdtase_CS"/>
</dbReference>
<dbReference type="Gene3D" id="3.40.50.720">
    <property type="entry name" value="NAD(P)-binding Rossmann-like Domain"/>
    <property type="match status" value="1"/>
</dbReference>
<dbReference type="PROSITE" id="PS00061">
    <property type="entry name" value="ADH_SHORT"/>
    <property type="match status" value="1"/>
</dbReference>
<evidence type="ECO:0000313" key="6">
    <source>
        <dbReference type="Proteomes" id="UP001583186"/>
    </source>
</evidence>
<dbReference type="InterPro" id="IPR002347">
    <property type="entry name" value="SDR_fam"/>
</dbReference>
<keyword evidence="6" id="KW-1185">Reference proteome</keyword>
<keyword evidence="3" id="KW-0560">Oxidoreductase</keyword>
<dbReference type="PANTHER" id="PTHR44229:SF4">
    <property type="entry name" value="15-HYDROXYPROSTAGLANDIN DEHYDROGENASE [NAD(+)]"/>
    <property type="match status" value="1"/>
</dbReference>
<protein>
    <submittedName>
        <fullName evidence="5">Uncharacterized protein</fullName>
    </submittedName>
</protein>
<dbReference type="PRINTS" id="PR00080">
    <property type="entry name" value="SDRFAMILY"/>
</dbReference>
<organism evidence="5 6">
    <name type="scientific">Sporothrix stenoceras</name>
    <dbReference type="NCBI Taxonomy" id="5173"/>
    <lineage>
        <taxon>Eukaryota</taxon>
        <taxon>Fungi</taxon>
        <taxon>Dikarya</taxon>
        <taxon>Ascomycota</taxon>
        <taxon>Pezizomycotina</taxon>
        <taxon>Sordariomycetes</taxon>
        <taxon>Sordariomycetidae</taxon>
        <taxon>Ophiostomatales</taxon>
        <taxon>Ophiostomataceae</taxon>
        <taxon>Sporothrix</taxon>
    </lineage>
</organism>
<comment type="caution">
    <text evidence="5">The sequence shown here is derived from an EMBL/GenBank/DDBJ whole genome shotgun (WGS) entry which is preliminary data.</text>
</comment>
<dbReference type="Pfam" id="PF00106">
    <property type="entry name" value="adh_short"/>
    <property type="match status" value="1"/>
</dbReference>
<proteinExistence type="inferred from homology"/>
<dbReference type="InterPro" id="IPR036291">
    <property type="entry name" value="NAD(P)-bd_dom_sf"/>
</dbReference>
<comment type="similarity">
    <text evidence="1 4">Belongs to the short-chain dehydrogenases/reductases (SDR) family.</text>
</comment>
<keyword evidence="2" id="KW-0521">NADP</keyword>
<evidence type="ECO:0000313" key="5">
    <source>
        <dbReference type="EMBL" id="KAL1887134.1"/>
    </source>
</evidence>
<evidence type="ECO:0000256" key="3">
    <source>
        <dbReference type="ARBA" id="ARBA00023002"/>
    </source>
</evidence>
<dbReference type="SUPFAM" id="SSF51735">
    <property type="entry name" value="NAD(P)-binding Rossmann-fold domains"/>
    <property type="match status" value="1"/>
</dbReference>
<evidence type="ECO:0000256" key="4">
    <source>
        <dbReference type="RuleBase" id="RU000363"/>
    </source>
</evidence>
<accession>A0ABR3YI85</accession>
<dbReference type="PANTHER" id="PTHR44229">
    <property type="entry name" value="15-HYDROXYPROSTAGLANDIN DEHYDROGENASE [NAD(+)]"/>
    <property type="match status" value="1"/>
</dbReference>
<dbReference type="EMBL" id="JAWCUI010000144">
    <property type="protein sequence ID" value="KAL1887134.1"/>
    <property type="molecule type" value="Genomic_DNA"/>
</dbReference>